<evidence type="ECO:0000313" key="3">
    <source>
        <dbReference type="EMBL" id="WMW25005.1"/>
    </source>
</evidence>
<sequence length="359" mass="39712">MDNTSDTGSCCPSDSKEDTGQFIQMIGLDKNVPAPEIREITSLITFNDRLDHFLARWGVNRMRHIVEPGIYKLGNPDADSPVFVSANYTLSFDALRSSLAGIDCYILVIDTKGINVWCAAGKGTFGTDEIIYRIRWSGLAKFVNHRNLILPQLGAPGVSAHEVKRKSGFKVEYGPVRAQDLPEYLKNHMATTEMRKVRFTFRDRLVLTPIEFIHVIKPTLIATIILYLLSGPFAAFLAVVAAFAGTVLFPVLMPYLPAHDLSIKGIILGWLVALPFGISLAANNTMFLWKEMLSLIAMFLIVPAVTGYLALNFTGCTTYTSRTGVKKEIFRYVPYMALTAGTGLLCLLVLAVAHLKEMI</sequence>
<keyword evidence="1" id="KW-0472">Membrane</keyword>
<feature type="transmembrane region" description="Helical" evidence="1">
    <location>
        <begin position="265"/>
        <end position="286"/>
    </location>
</feature>
<reference evidence="3 4" key="1">
    <citation type="submission" date="2023-08" db="EMBL/GenBank/DDBJ databases">
        <title>Methanolobus mangrovi sp. nov. and Methanolobus sediminis sp. nov, two novel methylotrophic methanogens isolated from mangrove sediments in China.</title>
        <authorList>
            <person name="Zhou J."/>
        </authorList>
    </citation>
    <scope>NUCLEOTIDE SEQUENCE [LARGE SCALE GENOMIC DNA]</scope>
    <source>
        <strain evidence="3 4">FTZ6</strain>
    </source>
</reference>
<dbReference type="GeneID" id="84233677"/>
<dbReference type="AlphaFoldDB" id="A0AA51UKC8"/>
<evidence type="ECO:0000259" key="2">
    <source>
        <dbReference type="Pfam" id="PF03599"/>
    </source>
</evidence>
<dbReference type="Pfam" id="PF03599">
    <property type="entry name" value="CdhD"/>
    <property type="match status" value="1"/>
</dbReference>
<feature type="transmembrane region" description="Helical" evidence="1">
    <location>
        <begin position="332"/>
        <end position="355"/>
    </location>
</feature>
<protein>
    <submittedName>
        <fullName evidence="3">Mercury methylation corrinoid protein HgcA</fullName>
    </submittedName>
</protein>
<feature type="domain" description="CO dehydrogenase/acetyl-CoA synthase delta subunit TIM barrel" evidence="2">
    <location>
        <begin position="66"/>
        <end position="179"/>
    </location>
</feature>
<dbReference type="Proteomes" id="UP001182908">
    <property type="component" value="Chromosome"/>
</dbReference>
<keyword evidence="1" id="KW-1133">Transmembrane helix</keyword>
<keyword evidence="1" id="KW-0812">Transmembrane</keyword>
<feature type="transmembrane region" description="Helical" evidence="1">
    <location>
        <begin position="233"/>
        <end position="253"/>
    </location>
</feature>
<evidence type="ECO:0000313" key="4">
    <source>
        <dbReference type="Proteomes" id="UP001182908"/>
    </source>
</evidence>
<accession>A0AA51UKC8</accession>
<dbReference type="RefSeq" id="WP_309310812.1">
    <property type="nucleotide sequence ID" value="NZ_CP133592.1"/>
</dbReference>
<proteinExistence type="predicted"/>
<name>A0AA51UKC8_9EURY</name>
<organism evidence="3 4">
    <name type="scientific">Methanolobus sediminis</name>
    <dbReference type="NCBI Taxonomy" id="3072978"/>
    <lineage>
        <taxon>Archaea</taxon>
        <taxon>Methanobacteriati</taxon>
        <taxon>Methanobacteriota</taxon>
        <taxon>Stenosarchaea group</taxon>
        <taxon>Methanomicrobia</taxon>
        <taxon>Methanosarcinales</taxon>
        <taxon>Methanosarcinaceae</taxon>
        <taxon>Methanolobus</taxon>
    </lineage>
</organism>
<dbReference type="InterPro" id="IPR016041">
    <property type="entry name" value="Ac-CoA_synth_d_su_TIM-brl"/>
</dbReference>
<dbReference type="KEGG" id="mseb:RE474_13130"/>
<evidence type="ECO:0000256" key="1">
    <source>
        <dbReference type="SAM" id="Phobius"/>
    </source>
</evidence>
<feature type="transmembrane region" description="Helical" evidence="1">
    <location>
        <begin position="292"/>
        <end position="311"/>
    </location>
</feature>
<dbReference type="NCBIfam" id="NF040863">
    <property type="entry name" value="HgcA_corrinoid"/>
    <property type="match status" value="1"/>
</dbReference>
<gene>
    <name evidence="3" type="primary">hgcA</name>
    <name evidence="3" type="ORF">RE474_13130</name>
</gene>
<dbReference type="Gene3D" id="3.40.50.11600">
    <property type="match status" value="1"/>
</dbReference>
<dbReference type="EMBL" id="CP133592">
    <property type="protein sequence ID" value="WMW25005.1"/>
    <property type="molecule type" value="Genomic_DNA"/>
</dbReference>
<feature type="transmembrane region" description="Helical" evidence="1">
    <location>
        <begin position="205"/>
        <end position="227"/>
    </location>
</feature>
<keyword evidence="4" id="KW-1185">Reference proteome</keyword>